<comment type="catalytic activity">
    <reaction evidence="1 7">
        <text>a myo-inositol phosphate + H2O = myo-inositol + phosphate</text>
        <dbReference type="Rhea" id="RHEA:24056"/>
        <dbReference type="ChEBI" id="CHEBI:15377"/>
        <dbReference type="ChEBI" id="CHEBI:17268"/>
        <dbReference type="ChEBI" id="CHEBI:43474"/>
        <dbReference type="ChEBI" id="CHEBI:84139"/>
        <dbReference type="EC" id="3.1.3.25"/>
    </reaction>
</comment>
<dbReference type="PANTHER" id="PTHR20854">
    <property type="entry name" value="INOSITOL MONOPHOSPHATASE"/>
    <property type="match status" value="1"/>
</dbReference>
<dbReference type="InterPro" id="IPR020583">
    <property type="entry name" value="Inositol_monoP_metal-BS"/>
</dbReference>
<sequence>MMEPSYVSLAAAAFRAARAAGAQMIGRYRTELVVETKSSLADVVTDVDRACEEAIRRTLADAFPDHRVLGEEGVRPGREAAVEALTNCLDCADLWIVDPLDGTTNFVHQLPLSVVSIAYARDREVRMGVVLDPYRGEWFYALRGQGAYAAGHHDVEAWLAAPSEDWPGKRMRVSGVCELRRAVMATGLPVRHRDRARVMQRAADVIAQVKSLRTLGAAALHLAYVAAGRIDVFWEFDLNAWDIAAGALLVQEAGGVIQSMEGEPYSLRVRDVCAGSDGEMLRALGARLAVE</sequence>
<dbReference type="EMBL" id="JADPKZ010000030">
    <property type="protein sequence ID" value="MBF8377003.1"/>
    <property type="molecule type" value="Genomic_DNA"/>
</dbReference>
<evidence type="ECO:0000256" key="2">
    <source>
        <dbReference type="ARBA" id="ARBA00001946"/>
    </source>
</evidence>
<dbReference type="InterPro" id="IPR033942">
    <property type="entry name" value="IMPase"/>
</dbReference>
<keyword evidence="9" id="KW-1185">Reference proteome</keyword>
<evidence type="ECO:0000256" key="7">
    <source>
        <dbReference type="RuleBase" id="RU364068"/>
    </source>
</evidence>
<gene>
    <name evidence="8" type="ORF">IW967_03815</name>
</gene>
<dbReference type="InterPro" id="IPR020550">
    <property type="entry name" value="Inositol_monophosphatase_CS"/>
</dbReference>
<dbReference type="PANTHER" id="PTHR20854:SF4">
    <property type="entry name" value="INOSITOL-1-MONOPHOSPHATASE-RELATED"/>
    <property type="match status" value="1"/>
</dbReference>
<accession>A0ABS0F152</accession>
<evidence type="ECO:0000313" key="8">
    <source>
        <dbReference type="EMBL" id="MBF8377003.1"/>
    </source>
</evidence>
<comment type="similarity">
    <text evidence="3 7">Belongs to the inositol monophosphatase superfamily.</text>
</comment>
<evidence type="ECO:0000256" key="5">
    <source>
        <dbReference type="ARBA" id="ARBA00022801"/>
    </source>
</evidence>
<dbReference type="Proteomes" id="UP000642910">
    <property type="component" value="Unassembled WGS sequence"/>
</dbReference>
<organism evidence="8 9">
    <name type="scientific">Alicyclobacillus mali</name>
    <name type="common">ex Roth et al. 2021</name>
    <dbReference type="NCBI Taxonomy" id="1123961"/>
    <lineage>
        <taxon>Bacteria</taxon>
        <taxon>Bacillati</taxon>
        <taxon>Bacillota</taxon>
        <taxon>Bacilli</taxon>
        <taxon>Bacillales</taxon>
        <taxon>Alicyclobacillaceae</taxon>
        <taxon>Alicyclobacillus</taxon>
    </lineage>
</organism>
<evidence type="ECO:0000313" key="9">
    <source>
        <dbReference type="Proteomes" id="UP000642910"/>
    </source>
</evidence>
<comment type="cofactor">
    <cofactor evidence="2 7">
        <name>Mg(2+)</name>
        <dbReference type="ChEBI" id="CHEBI:18420"/>
    </cofactor>
</comment>
<reference evidence="8 9" key="1">
    <citation type="submission" date="2020-11" db="EMBL/GenBank/DDBJ databases">
        <title>Genomic insight of Alicyclobacillus mali FL 18 reveals a new arsenic-resistant strain, with potential in environmental biotechnology.</title>
        <authorList>
            <person name="Fiorentino G."/>
            <person name="Gallo G."/>
            <person name="Aulitto M."/>
        </authorList>
    </citation>
    <scope>NUCLEOTIDE SEQUENCE [LARGE SCALE GENOMIC DNA]</scope>
    <source>
        <strain evidence="8 9">FL 18</strain>
    </source>
</reference>
<dbReference type="PROSITE" id="PS00629">
    <property type="entry name" value="IMP_1"/>
    <property type="match status" value="1"/>
</dbReference>
<dbReference type="PRINTS" id="PR00377">
    <property type="entry name" value="IMPHPHTASES"/>
</dbReference>
<dbReference type="SUPFAM" id="SSF56655">
    <property type="entry name" value="Carbohydrate phosphatase"/>
    <property type="match status" value="1"/>
</dbReference>
<name>A0ABS0F152_9BACL</name>
<dbReference type="InterPro" id="IPR000760">
    <property type="entry name" value="Inositol_monophosphatase-like"/>
</dbReference>
<keyword evidence="6 7" id="KW-0460">Magnesium</keyword>
<keyword evidence="4 7" id="KW-0479">Metal-binding</keyword>
<dbReference type="PROSITE" id="PS00630">
    <property type="entry name" value="IMP_2"/>
    <property type="match status" value="1"/>
</dbReference>
<dbReference type="Pfam" id="PF00459">
    <property type="entry name" value="Inositol_P"/>
    <property type="match status" value="1"/>
</dbReference>
<protein>
    <recommendedName>
        <fullName evidence="7">Inositol-1-monophosphatase</fullName>
        <ecNumber evidence="7">3.1.3.25</ecNumber>
    </recommendedName>
</protein>
<keyword evidence="5 7" id="KW-0378">Hydrolase</keyword>
<comment type="caution">
    <text evidence="8">The sequence shown here is derived from an EMBL/GenBank/DDBJ whole genome shotgun (WGS) entry which is preliminary data.</text>
</comment>
<dbReference type="Gene3D" id="3.40.190.80">
    <property type="match status" value="1"/>
</dbReference>
<evidence type="ECO:0000256" key="1">
    <source>
        <dbReference type="ARBA" id="ARBA00001033"/>
    </source>
</evidence>
<dbReference type="CDD" id="cd01639">
    <property type="entry name" value="IMPase"/>
    <property type="match status" value="1"/>
</dbReference>
<evidence type="ECO:0000256" key="6">
    <source>
        <dbReference type="ARBA" id="ARBA00022842"/>
    </source>
</evidence>
<proteinExistence type="inferred from homology"/>
<dbReference type="RefSeq" id="WP_067849733.1">
    <property type="nucleotide sequence ID" value="NZ_JADPKZ010000030.1"/>
</dbReference>
<dbReference type="Gene3D" id="3.30.540.10">
    <property type="entry name" value="Fructose-1,6-Bisphosphatase, subunit A, domain 1"/>
    <property type="match status" value="1"/>
</dbReference>
<evidence type="ECO:0000256" key="4">
    <source>
        <dbReference type="ARBA" id="ARBA00022723"/>
    </source>
</evidence>
<dbReference type="EC" id="3.1.3.25" evidence="7"/>
<evidence type="ECO:0000256" key="3">
    <source>
        <dbReference type="ARBA" id="ARBA00009759"/>
    </source>
</evidence>